<feature type="domain" description="Hedgehog/Intein (Hint)" evidence="1">
    <location>
        <begin position="28"/>
        <end position="139"/>
    </location>
</feature>
<protein>
    <recommendedName>
        <fullName evidence="1">Hedgehog/Intein (Hint) domain-containing protein</fullName>
    </recommendedName>
</protein>
<sequence length="187" mass="20247">MFARHQKEFAEVKSNLAVKGAVISLGDATMLETRTGWMPVAELTRGDAVATLDGGFAPISWISEDRVARSAMLVPAGALDNCSDIYLPADALIAIEAPLDFQEAKSDHVSMPLSALEGYRGIRRDEDIVMTTRTLGFAEEEMLWAQTGLLIHARPMTDAFFQTLSFAESRAVLALIEAGAYPLTKAA</sequence>
<comment type="caution">
    <text evidence="2">The sequence shown here is derived from an EMBL/GenBank/DDBJ whole genome shotgun (WGS) entry which is preliminary data.</text>
</comment>
<dbReference type="OrthoDB" id="7685535at2"/>
<organism evidence="2 3">
    <name type="scientific">Aliishimia ponticola</name>
    <dbReference type="NCBI Taxonomy" id="2499833"/>
    <lineage>
        <taxon>Bacteria</taxon>
        <taxon>Pseudomonadati</taxon>
        <taxon>Pseudomonadota</taxon>
        <taxon>Alphaproteobacteria</taxon>
        <taxon>Rhodobacterales</taxon>
        <taxon>Paracoccaceae</taxon>
        <taxon>Aliishimia</taxon>
    </lineage>
</organism>
<keyword evidence="3" id="KW-1185">Reference proteome</keyword>
<evidence type="ECO:0000313" key="3">
    <source>
        <dbReference type="Proteomes" id="UP000306602"/>
    </source>
</evidence>
<accession>A0A4S4NRP4</accession>
<evidence type="ECO:0000313" key="2">
    <source>
        <dbReference type="EMBL" id="THH38890.1"/>
    </source>
</evidence>
<evidence type="ECO:0000259" key="1">
    <source>
        <dbReference type="Pfam" id="PF13403"/>
    </source>
</evidence>
<dbReference type="RefSeq" id="WP_136461809.1">
    <property type="nucleotide sequence ID" value="NZ_SRKY01000001.1"/>
</dbReference>
<proteinExistence type="predicted"/>
<dbReference type="EMBL" id="SRKY01000001">
    <property type="protein sequence ID" value="THH38890.1"/>
    <property type="molecule type" value="Genomic_DNA"/>
</dbReference>
<reference evidence="2 3" key="1">
    <citation type="submission" date="2019-04" db="EMBL/GenBank/DDBJ databases">
        <title>Shimia ponticola sp. nov., isolated from seawater.</title>
        <authorList>
            <person name="Kim Y.-O."/>
            <person name="Yoon J.-H."/>
        </authorList>
    </citation>
    <scope>NUCLEOTIDE SEQUENCE [LARGE SCALE GENOMIC DNA]</scope>
    <source>
        <strain evidence="2 3">MYP11</strain>
    </source>
</reference>
<dbReference type="InterPro" id="IPR028992">
    <property type="entry name" value="Hedgehog/Intein_dom"/>
</dbReference>
<dbReference type="Pfam" id="PF13403">
    <property type="entry name" value="Hint_2"/>
    <property type="match status" value="1"/>
</dbReference>
<dbReference type="Proteomes" id="UP000306602">
    <property type="component" value="Unassembled WGS sequence"/>
</dbReference>
<dbReference type="AlphaFoldDB" id="A0A4S4NRP4"/>
<name>A0A4S4NRP4_9RHOB</name>
<gene>
    <name evidence="2" type="ORF">E4Z66_04850</name>
</gene>